<dbReference type="AlphaFoldDB" id="A0A9P0LHI7"/>
<accession>A0A9P0LHI7</accession>
<feature type="domain" description="Phosphoribulokinase/uridine kinase" evidence="1">
    <location>
        <begin position="11"/>
        <end position="159"/>
    </location>
</feature>
<dbReference type="PANTHER" id="PTHR10285">
    <property type="entry name" value="URIDINE KINASE"/>
    <property type="match status" value="1"/>
</dbReference>
<protein>
    <recommendedName>
        <fullName evidence="1">Phosphoribulokinase/uridine kinase domain-containing protein</fullName>
    </recommendedName>
</protein>
<dbReference type="GO" id="GO:0016301">
    <property type="term" value="F:kinase activity"/>
    <property type="evidence" value="ECO:0007669"/>
    <property type="project" value="InterPro"/>
</dbReference>
<reference evidence="2" key="1">
    <citation type="submission" date="2022-03" db="EMBL/GenBank/DDBJ databases">
        <authorList>
            <person name="Sayadi A."/>
        </authorList>
    </citation>
    <scope>NUCLEOTIDE SEQUENCE</scope>
</reference>
<dbReference type="InterPro" id="IPR006083">
    <property type="entry name" value="PRK/URK"/>
</dbReference>
<dbReference type="Gene3D" id="3.40.50.300">
    <property type="entry name" value="P-loop containing nucleotide triphosphate hydrolases"/>
    <property type="match status" value="1"/>
</dbReference>
<dbReference type="OrthoDB" id="10041966at2759"/>
<name>A0A9P0LHI7_ACAOB</name>
<proteinExistence type="predicted"/>
<organism evidence="2 3">
    <name type="scientific">Acanthoscelides obtectus</name>
    <name type="common">Bean weevil</name>
    <name type="synonym">Bruchus obtectus</name>
    <dbReference type="NCBI Taxonomy" id="200917"/>
    <lineage>
        <taxon>Eukaryota</taxon>
        <taxon>Metazoa</taxon>
        <taxon>Ecdysozoa</taxon>
        <taxon>Arthropoda</taxon>
        <taxon>Hexapoda</taxon>
        <taxon>Insecta</taxon>
        <taxon>Pterygota</taxon>
        <taxon>Neoptera</taxon>
        <taxon>Endopterygota</taxon>
        <taxon>Coleoptera</taxon>
        <taxon>Polyphaga</taxon>
        <taxon>Cucujiformia</taxon>
        <taxon>Chrysomeloidea</taxon>
        <taxon>Chrysomelidae</taxon>
        <taxon>Bruchinae</taxon>
        <taxon>Bruchini</taxon>
        <taxon>Acanthoscelides</taxon>
    </lineage>
</organism>
<dbReference type="Proteomes" id="UP001152888">
    <property type="component" value="Unassembled WGS sequence"/>
</dbReference>
<dbReference type="InterPro" id="IPR027417">
    <property type="entry name" value="P-loop_NTPase"/>
</dbReference>
<evidence type="ECO:0000259" key="1">
    <source>
        <dbReference type="Pfam" id="PF00485"/>
    </source>
</evidence>
<evidence type="ECO:0000313" key="3">
    <source>
        <dbReference type="Proteomes" id="UP001152888"/>
    </source>
</evidence>
<dbReference type="SUPFAM" id="SSF52540">
    <property type="entry name" value="P-loop containing nucleoside triphosphate hydrolases"/>
    <property type="match status" value="1"/>
</dbReference>
<dbReference type="GO" id="GO:0005524">
    <property type="term" value="F:ATP binding"/>
    <property type="evidence" value="ECO:0007669"/>
    <property type="project" value="InterPro"/>
</dbReference>
<gene>
    <name evidence="2" type="ORF">ACAOBT_LOCUS24472</name>
</gene>
<dbReference type="EMBL" id="CAKOFQ010007335">
    <property type="protein sequence ID" value="CAH1998583.1"/>
    <property type="molecule type" value="Genomic_DNA"/>
</dbReference>
<keyword evidence="3" id="KW-1185">Reference proteome</keyword>
<dbReference type="Pfam" id="PF00485">
    <property type="entry name" value="PRK"/>
    <property type="match status" value="1"/>
</dbReference>
<sequence>MNYEANEKYFIIGICGVTCGGKTTVATQLHKSIPNSKLFTVDDYFLDPSDTRHTWIPELNHINFDILSSLDLEQMHKDVLSYIGNSKSLKNGVKRDSLNKMNMKHVQTFIHKRVSEVKIKIIIVEGFCLFNYKPLEDLCDVKYYFLLDKEECFKRRIMRVYDPPDCPGYFEQCVWPEHEKHLAAVRDAVKDVVYLDQNSQNVVEKIFADIASYL</sequence>
<evidence type="ECO:0000313" key="2">
    <source>
        <dbReference type="EMBL" id="CAH1998583.1"/>
    </source>
</evidence>
<comment type="caution">
    <text evidence="2">The sequence shown here is derived from an EMBL/GenBank/DDBJ whole genome shotgun (WGS) entry which is preliminary data.</text>
</comment>